<feature type="region of interest" description="Disordered" evidence="1">
    <location>
        <begin position="25"/>
        <end position="62"/>
    </location>
</feature>
<dbReference type="AlphaFoldDB" id="A0AAN6MBM4"/>
<accession>A0AAN6MBM4</accession>
<keyword evidence="3" id="KW-1185">Reference proteome</keyword>
<protein>
    <submittedName>
        <fullName evidence="2">Uncharacterized protein</fullName>
    </submittedName>
</protein>
<dbReference type="EMBL" id="MU856064">
    <property type="protein sequence ID" value="KAK3897805.1"/>
    <property type="molecule type" value="Genomic_DNA"/>
</dbReference>
<evidence type="ECO:0000256" key="1">
    <source>
        <dbReference type="SAM" id="MobiDB-lite"/>
    </source>
</evidence>
<dbReference type="Proteomes" id="UP001303889">
    <property type="component" value="Unassembled WGS sequence"/>
</dbReference>
<organism evidence="2 3">
    <name type="scientific">Staphylotrichum tortipilum</name>
    <dbReference type="NCBI Taxonomy" id="2831512"/>
    <lineage>
        <taxon>Eukaryota</taxon>
        <taxon>Fungi</taxon>
        <taxon>Dikarya</taxon>
        <taxon>Ascomycota</taxon>
        <taxon>Pezizomycotina</taxon>
        <taxon>Sordariomycetes</taxon>
        <taxon>Sordariomycetidae</taxon>
        <taxon>Sordariales</taxon>
        <taxon>Chaetomiaceae</taxon>
        <taxon>Staphylotrichum</taxon>
    </lineage>
</organism>
<sequence length="233" mass="26401">MENLGFDWPDGDFAFNYGALEFPASDSPGVGPAAAGANPLAERADPPAEQPDQRTAESTLPLLRLSSWEPNKPYDKNNPECIHYDFRWKVSQCENIRARHVCSDTDLDLVLAPSDFWQVNFQARLEALLKDEQKFPGDKYTCEETIVDISIERSRQRGLKKRFKDMEIDWKMVDSHMESLGGLFSKRRKITFSMEFVFKGVSSDSAMAKGKKKKQSATEAQKLQRAADARVTN</sequence>
<reference evidence="2" key="1">
    <citation type="journal article" date="2023" name="Mol. Phylogenet. Evol.">
        <title>Genome-scale phylogeny and comparative genomics of the fungal order Sordariales.</title>
        <authorList>
            <person name="Hensen N."/>
            <person name="Bonometti L."/>
            <person name="Westerberg I."/>
            <person name="Brannstrom I.O."/>
            <person name="Guillou S."/>
            <person name="Cros-Aarteil S."/>
            <person name="Calhoun S."/>
            <person name="Haridas S."/>
            <person name="Kuo A."/>
            <person name="Mondo S."/>
            <person name="Pangilinan J."/>
            <person name="Riley R."/>
            <person name="LaButti K."/>
            <person name="Andreopoulos B."/>
            <person name="Lipzen A."/>
            <person name="Chen C."/>
            <person name="Yan M."/>
            <person name="Daum C."/>
            <person name="Ng V."/>
            <person name="Clum A."/>
            <person name="Steindorff A."/>
            <person name="Ohm R.A."/>
            <person name="Martin F."/>
            <person name="Silar P."/>
            <person name="Natvig D.O."/>
            <person name="Lalanne C."/>
            <person name="Gautier V."/>
            <person name="Ament-Velasquez S.L."/>
            <person name="Kruys A."/>
            <person name="Hutchinson M.I."/>
            <person name="Powell A.J."/>
            <person name="Barry K."/>
            <person name="Miller A.N."/>
            <person name="Grigoriev I.V."/>
            <person name="Debuchy R."/>
            <person name="Gladieux P."/>
            <person name="Hiltunen Thoren M."/>
            <person name="Johannesson H."/>
        </authorList>
    </citation>
    <scope>NUCLEOTIDE SEQUENCE</scope>
    <source>
        <strain evidence="2">CBS 103.79</strain>
    </source>
</reference>
<name>A0AAN6MBM4_9PEZI</name>
<feature type="region of interest" description="Disordered" evidence="1">
    <location>
        <begin position="207"/>
        <end position="233"/>
    </location>
</feature>
<evidence type="ECO:0000313" key="3">
    <source>
        <dbReference type="Proteomes" id="UP001303889"/>
    </source>
</evidence>
<proteinExistence type="predicted"/>
<feature type="compositionally biased region" description="Basic and acidic residues" evidence="1">
    <location>
        <begin position="42"/>
        <end position="55"/>
    </location>
</feature>
<comment type="caution">
    <text evidence="2">The sequence shown here is derived from an EMBL/GenBank/DDBJ whole genome shotgun (WGS) entry which is preliminary data.</text>
</comment>
<gene>
    <name evidence="2" type="ORF">C8A05DRAFT_47693</name>
</gene>
<feature type="compositionally biased region" description="Low complexity" evidence="1">
    <location>
        <begin position="25"/>
        <end position="41"/>
    </location>
</feature>
<reference evidence="2" key="2">
    <citation type="submission" date="2023-05" db="EMBL/GenBank/DDBJ databases">
        <authorList>
            <consortium name="Lawrence Berkeley National Laboratory"/>
            <person name="Steindorff A."/>
            <person name="Hensen N."/>
            <person name="Bonometti L."/>
            <person name="Westerberg I."/>
            <person name="Brannstrom I.O."/>
            <person name="Guillou S."/>
            <person name="Cros-Aarteil S."/>
            <person name="Calhoun S."/>
            <person name="Haridas S."/>
            <person name="Kuo A."/>
            <person name="Mondo S."/>
            <person name="Pangilinan J."/>
            <person name="Riley R."/>
            <person name="Labutti K."/>
            <person name="Andreopoulos B."/>
            <person name="Lipzen A."/>
            <person name="Chen C."/>
            <person name="Yanf M."/>
            <person name="Daum C."/>
            <person name="Ng V."/>
            <person name="Clum A."/>
            <person name="Ohm R."/>
            <person name="Martin F."/>
            <person name="Silar P."/>
            <person name="Natvig D."/>
            <person name="Lalanne C."/>
            <person name="Gautier V."/>
            <person name="Ament-Velasquez S.L."/>
            <person name="Kruys A."/>
            <person name="Hutchinson M.I."/>
            <person name="Powell A.J."/>
            <person name="Barry K."/>
            <person name="Miller A.N."/>
            <person name="Grigoriev I.V."/>
            <person name="Debuchy R."/>
            <person name="Gladieux P."/>
            <person name="Thoren M.H."/>
            <person name="Johannesson H."/>
        </authorList>
    </citation>
    <scope>NUCLEOTIDE SEQUENCE</scope>
    <source>
        <strain evidence="2">CBS 103.79</strain>
    </source>
</reference>
<evidence type="ECO:0000313" key="2">
    <source>
        <dbReference type="EMBL" id="KAK3897805.1"/>
    </source>
</evidence>